<sequence length="186" mass="21958">MKRTYFKGYMGMAETLESCALILRFFREPASKTKDKKRTTEQAVSWPVIEATVDDVRRAVRKFSDSLPKGVYRTILVKEDNSLDFEQLAPYLKGIPDRPYYMSRETYDIFEEKDKAIPPVIDKVQRAVDLYVKENKQYPMLPFDPLHRVNYYQLLHGHYLDEIPGIELYITNYDGLITHIRPRKRA</sequence>
<reference evidence="1 2" key="1">
    <citation type="submission" date="2018-08" db="EMBL/GenBank/DDBJ databases">
        <title>Bacillus jemisoniae sp. nov., Bacillus chryseoplanitiae sp. nov., Bacillus resnikiae sp. nov., and Bacillus frankliniae sp. nov., isolated from Viking spacecraft and associated surfaces.</title>
        <authorList>
            <person name="Seuylemezian A."/>
            <person name="Vaishampayan P."/>
        </authorList>
    </citation>
    <scope>NUCLEOTIDE SEQUENCE [LARGE SCALE GENOMIC DNA]</scope>
    <source>
        <strain evidence="1 2">JJ-247</strain>
    </source>
</reference>
<dbReference type="EMBL" id="QWVT01000019">
    <property type="protein sequence ID" value="RID84666.1"/>
    <property type="molecule type" value="Genomic_DNA"/>
</dbReference>
<dbReference type="RefSeq" id="WP_119113170.1">
    <property type="nucleotide sequence ID" value="NZ_CBCSEO010000001.1"/>
</dbReference>
<comment type="caution">
    <text evidence="1">The sequence shown here is derived from an EMBL/GenBank/DDBJ whole genome shotgun (WGS) entry which is preliminary data.</text>
</comment>
<keyword evidence="2" id="KW-1185">Reference proteome</keyword>
<protein>
    <submittedName>
        <fullName evidence="1">DUF3939 domain-containing protein</fullName>
    </submittedName>
</protein>
<dbReference type="InterPro" id="IPR025071">
    <property type="entry name" value="DUF3939"/>
</dbReference>
<name>A0A398BAE7_9BACI</name>
<gene>
    <name evidence="1" type="ORF">D1970_12330</name>
</gene>
<proteinExistence type="predicted"/>
<dbReference type="OrthoDB" id="2352834at2"/>
<accession>A0A398BAE7</accession>
<dbReference type="Proteomes" id="UP000265816">
    <property type="component" value="Unassembled WGS sequence"/>
</dbReference>
<dbReference type="AlphaFoldDB" id="A0A398BAE7"/>
<evidence type="ECO:0000313" key="1">
    <source>
        <dbReference type="EMBL" id="RID84666.1"/>
    </source>
</evidence>
<dbReference type="Pfam" id="PF13075">
    <property type="entry name" value="DUF3939"/>
    <property type="match status" value="1"/>
</dbReference>
<organism evidence="1 2">
    <name type="scientific">Mesobacillus zeae</name>
    <dbReference type="NCBI Taxonomy" id="1917180"/>
    <lineage>
        <taxon>Bacteria</taxon>
        <taxon>Bacillati</taxon>
        <taxon>Bacillota</taxon>
        <taxon>Bacilli</taxon>
        <taxon>Bacillales</taxon>
        <taxon>Bacillaceae</taxon>
        <taxon>Mesobacillus</taxon>
    </lineage>
</organism>
<evidence type="ECO:0000313" key="2">
    <source>
        <dbReference type="Proteomes" id="UP000265816"/>
    </source>
</evidence>